<reference evidence="10 11" key="1">
    <citation type="journal article" name="Sci. Rep.">
        <title>Genome-scale phylogenetic analyses confirm Olpidium as the closest living zoosporic fungus to the non-flagellated, terrestrial fungi.</title>
        <authorList>
            <person name="Chang Y."/>
            <person name="Rochon D."/>
            <person name="Sekimoto S."/>
            <person name="Wang Y."/>
            <person name="Chovatia M."/>
            <person name="Sandor L."/>
            <person name="Salamov A."/>
            <person name="Grigoriev I.V."/>
            <person name="Stajich J.E."/>
            <person name="Spatafora J.W."/>
        </authorList>
    </citation>
    <scope>NUCLEOTIDE SEQUENCE [LARGE SCALE GENOMIC DNA]</scope>
    <source>
        <strain evidence="10">S191</strain>
    </source>
</reference>
<evidence type="ECO:0000256" key="4">
    <source>
        <dbReference type="ARBA" id="ARBA00022692"/>
    </source>
</evidence>
<evidence type="ECO:0000313" key="11">
    <source>
        <dbReference type="Proteomes" id="UP000673691"/>
    </source>
</evidence>
<comment type="caution">
    <text evidence="10">The sequence shown here is derived from an EMBL/GenBank/DDBJ whole genome shotgun (WGS) entry which is preliminary data.</text>
</comment>
<name>A0A8H8DEW3_9FUNG</name>
<dbReference type="InterPro" id="IPR029008">
    <property type="entry name" value="EMC6-like"/>
</dbReference>
<evidence type="ECO:0000256" key="8">
    <source>
        <dbReference type="SAM" id="MobiDB-lite"/>
    </source>
</evidence>
<dbReference type="Pfam" id="PF07019">
    <property type="entry name" value="EMC6"/>
    <property type="match status" value="1"/>
</dbReference>
<dbReference type="AlphaFoldDB" id="A0A8H8DEW3"/>
<feature type="region of interest" description="Disordered" evidence="8">
    <location>
        <begin position="308"/>
        <end position="327"/>
    </location>
</feature>
<feature type="non-terminal residue" evidence="10">
    <location>
        <position position="327"/>
    </location>
</feature>
<protein>
    <recommendedName>
        <fullName evidence="3">ER membrane protein complex subunit 6</fullName>
    </recommendedName>
</protein>
<keyword evidence="11" id="KW-1185">Reference proteome</keyword>
<feature type="compositionally biased region" description="Basic and acidic residues" evidence="8">
    <location>
        <begin position="308"/>
        <end position="321"/>
    </location>
</feature>
<evidence type="ECO:0000256" key="6">
    <source>
        <dbReference type="ARBA" id="ARBA00022989"/>
    </source>
</evidence>
<feature type="transmembrane region" description="Helical" evidence="9">
    <location>
        <begin position="77"/>
        <end position="102"/>
    </location>
</feature>
<evidence type="ECO:0000256" key="3">
    <source>
        <dbReference type="ARBA" id="ARBA00020827"/>
    </source>
</evidence>
<evidence type="ECO:0000256" key="2">
    <source>
        <dbReference type="ARBA" id="ARBA00009436"/>
    </source>
</evidence>
<dbReference type="GO" id="GO:0034975">
    <property type="term" value="P:protein folding in endoplasmic reticulum"/>
    <property type="evidence" value="ECO:0007669"/>
    <property type="project" value="TreeGrafter"/>
</dbReference>
<dbReference type="Proteomes" id="UP000673691">
    <property type="component" value="Unassembled WGS sequence"/>
</dbReference>
<dbReference type="GO" id="GO:0000045">
    <property type="term" value="P:autophagosome assembly"/>
    <property type="evidence" value="ECO:0007669"/>
    <property type="project" value="TreeGrafter"/>
</dbReference>
<dbReference type="PANTHER" id="PTHR20994:SF0">
    <property type="entry name" value="ER MEMBRANE PROTEIN COMPLEX SUBUNIT 6"/>
    <property type="match status" value="1"/>
</dbReference>
<feature type="transmembrane region" description="Helical" evidence="9">
    <location>
        <begin position="46"/>
        <end position="65"/>
    </location>
</feature>
<evidence type="ECO:0000256" key="7">
    <source>
        <dbReference type="ARBA" id="ARBA00023136"/>
    </source>
</evidence>
<dbReference type="InterPro" id="IPR008504">
    <property type="entry name" value="Emc6"/>
</dbReference>
<dbReference type="OrthoDB" id="16510at2759"/>
<sequence length="327" mass="36058">MDNGRPNINGAAVLSNAQDIGQARSSMAMVFGAAAGVLGLTNWSGLLFYAAASTLMSAALLVFAAKGRPDRYLRHSYEIWTEGVLGGLFSYVLFWTFLYGLVHVEERVLPSEARWAAYLPTAERAHVGMAAPPWCPLAPRRFALLEAHHLLPNLERANVHNNFPRPLDSSPNSFPAIYPVRDAREIQVHRVCGPILPFADVNKCTSERNCVSRVFKVKGQGVRRLTAKVRPVSKSVGENVLSDGFGFGFGFGFGLTVTAQHANNGRPRHVLVFYTRQNEEGCGLLSRQYRTDVDVFRGDVLATRTVPVERRADKTHQDQVEHGSALD</sequence>
<keyword evidence="5" id="KW-0256">Endoplasmic reticulum</keyword>
<comment type="similarity">
    <text evidence="2">Belongs to the EMC6 family.</text>
</comment>
<keyword evidence="4 9" id="KW-0812">Transmembrane</keyword>
<evidence type="ECO:0000313" key="10">
    <source>
        <dbReference type="EMBL" id="KAG5455915.1"/>
    </source>
</evidence>
<organism evidence="10 11">
    <name type="scientific">Olpidium bornovanus</name>
    <dbReference type="NCBI Taxonomy" id="278681"/>
    <lineage>
        <taxon>Eukaryota</taxon>
        <taxon>Fungi</taxon>
        <taxon>Fungi incertae sedis</taxon>
        <taxon>Olpidiomycota</taxon>
        <taxon>Olpidiomycotina</taxon>
        <taxon>Olpidiomycetes</taxon>
        <taxon>Olpidiales</taxon>
        <taxon>Olpidiaceae</taxon>
        <taxon>Olpidium</taxon>
    </lineage>
</organism>
<gene>
    <name evidence="10" type="ORF">BJ554DRAFT_4499</name>
</gene>
<evidence type="ECO:0000256" key="1">
    <source>
        <dbReference type="ARBA" id="ARBA00004477"/>
    </source>
</evidence>
<proteinExistence type="inferred from homology"/>
<evidence type="ECO:0000256" key="9">
    <source>
        <dbReference type="SAM" id="Phobius"/>
    </source>
</evidence>
<evidence type="ECO:0000256" key="5">
    <source>
        <dbReference type="ARBA" id="ARBA00022824"/>
    </source>
</evidence>
<accession>A0A8H8DEW3</accession>
<dbReference type="GO" id="GO:0072546">
    <property type="term" value="C:EMC complex"/>
    <property type="evidence" value="ECO:0007669"/>
    <property type="project" value="InterPro"/>
</dbReference>
<keyword evidence="6 9" id="KW-1133">Transmembrane helix</keyword>
<dbReference type="PANTHER" id="PTHR20994">
    <property type="entry name" value="ER MEMBRANE PROTEIN COMPLEX SUBUNIT 6"/>
    <property type="match status" value="1"/>
</dbReference>
<dbReference type="EMBL" id="JAEFCI010012580">
    <property type="protein sequence ID" value="KAG5455915.1"/>
    <property type="molecule type" value="Genomic_DNA"/>
</dbReference>
<comment type="subcellular location">
    <subcellularLocation>
        <location evidence="1">Endoplasmic reticulum membrane</location>
        <topology evidence="1">Multi-pass membrane protein</topology>
    </subcellularLocation>
</comment>
<keyword evidence="7 9" id="KW-0472">Membrane</keyword>